<dbReference type="Proteomes" id="UP000826271">
    <property type="component" value="Unassembled WGS sequence"/>
</dbReference>
<keyword evidence="7" id="KW-0560">Oxidoreductase</keyword>
<evidence type="ECO:0000256" key="1">
    <source>
        <dbReference type="ARBA" id="ARBA00001974"/>
    </source>
</evidence>
<dbReference type="InterPro" id="IPR016166">
    <property type="entry name" value="FAD-bd_PCMH"/>
</dbReference>
<evidence type="ECO:0000313" key="10">
    <source>
        <dbReference type="EMBL" id="KAG8386332.1"/>
    </source>
</evidence>
<gene>
    <name evidence="10" type="ORF">BUALT_Bualt03G0137900</name>
</gene>
<dbReference type="GO" id="GO:0050105">
    <property type="term" value="F:L-gulonolactone oxidase activity"/>
    <property type="evidence" value="ECO:0007669"/>
    <property type="project" value="UniProtKB-EC"/>
</dbReference>
<dbReference type="InterPro" id="IPR016169">
    <property type="entry name" value="FAD-bd_PCMH_sub2"/>
</dbReference>
<dbReference type="PROSITE" id="PS51387">
    <property type="entry name" value="FAD_PCMH"/>
    <property type="match status" value="1"/>
</dbReference>
<dbReference type="PANTHER" id="PTHR13878:SF67">
    <property type="entry name" value="L-GULONOLACTONE OXIDASE 5"/>
    <property type="match status" value="1"/>
</dbReference>
<dbReference type="InterPro" id="IPR036318">
    <property type="entry name" value="FAD-bd_PCMH-like_sf"/>
</dbReference>
<dbReference type="InterPro" id="IPR006094">
    <property type="entry name" value="Oxid_FAD_bind_N"/>
</dbReference>
<accession>A0AAV6Y1M1</accession>
<keyword evidence="6" id="KW-0732">Signal</keyword>
<keyword evidence="5" id="KW-0060">Ascorbate biosynthesis</keyword>
<protein>
    <recommendedName>
        <fullName evidence="4">L-gulonolactone oxidase</fullName>
        <ecNumber evidence="4">1.1.3.8</ecNumber>
    </recommendedName>
</protein>
<name>A0AAV6Y1M1_9LAMI</name>
<dbReference type="GO" id="GO:0071949">
    <property type="term" value="F:FAD binding"/>
    <property type="evidence" value="ECO:0007669"/>
    <property type="project" value="InterPro"/>
</dbReference>
<dbReference type="NCBIfam" id="TIGR01677">
    <property type="entry name" value="pln_FAD_oxido"/>
    <property type="match status" value="1"/>
</dbReference>
<evidence type="ECO:0000256" key="8">
    <source>
        <dbReference type="ARBA" id="ARBA00048083"/>
    </source>
</evidence>
<dbReference type="AlphaFoldDB" id="A0AAV6Y1M1"/>
<dbReference type="Pfam" id="PF01565">
    <property type="entry name" value="FAD_binding_4"/>
    <property type="match status" value="1"/>
</dbReference>
<dbReference type="GO" id="GO:0019853">
    <property type="term" value="P:L-ascorbic acid biosynthetic process"/>
    <property type="evidence" value="ECO:0007669"/>
    <property type="project" value="UniProtKB-KW"/>
</dbReference>
<comment type="catalytic activity">
    <reaction evidence="8">
        <text>L-gulono-1,4-lactone + O2 = L-ascorbate + H2O2 + H(+)</text>
        <dbReference type="Rhea" id="RHEA:32363"/>
        <dbReference type="ChEBI" id="CHEBI:15378"/>
        <dbReference type="ChEBI" id="CHEBI:15379"/>
        <dbReference type="ChEBI" id="CHEBI:16240"/>
        <dbReference type="ChEBI" id="CHEBI:17587"/>
        <dbReference type="ChEBI" id="CHEBI:38290"/>
        <dbReference type="EC" id="1.1.3.8"/>
    </reaction>
</comment>
<dbReference type="EMBL" id="WHWC01000003">
    <property type="protein sequence ID" value="KAG8386332.1"/>
    <property type="molecule type" value="Genomic_DNA"/>
</dbReference>
<feature type="domain" description="FAD-binding PCMH-type" evidence="9">
    <location>
        <begin position="66"/>
        <end position="246"/>
    </location>
</feature>
<dbReference type="InterPro" id="IPR050432">
    <property type="entry name" value="FAD-linked_Oxidoreductases_BP"/>
</dbReference>
<comment type="pathway">
    <text evidence="2">Cofactor biosynthesis; L-ascorbate biosynthesis.</text>
</comment>
<dbReference type="FunFam" id="3.30.465.10:FF:000033">
    <property type="entry name" value="L-gulonolactone oxidase 5"/>
    <property type="match status" value="1"/>
</dbReference>
<comment type="cofactor">
    <cofactor evidence="1">
        <name>FAD</name>
        <dbReference type="ChEBI" id="CHEBI:57692"/>
    </cofactor>
</comment>
<dbReference type="EC" id="1.1.3.8" evidence="4"/>
<evidence type="ECO:0000256" key="3">
    <source>
        <dbReference type="ARBA" id="ARBA00005466"/>
    </source>
</evidence>
<keyword evidence="11" id="KW-1185">Reference proteome</keyword>
<evidence type="ECO:0000256" key="6">
    <source>
        <dbReference type="ARBA" id="ARBA00022729"/>
    </source>
</evidence>
<dbReference type="PANTHER" id="PTHR13878">
    <property type="entry name" value="GULONOLACTONE OXIDASE"/>
    <property type="match status" value="1"/>
</dbReference>
<comment type="similarity">
    <text evidence="3">Belongs to the oxygen-dependent FAD-linked oxidoreductase family.</text>
</comment>
<sequence length="365" mass="39840">MTQSLILHQNNTLFSWNISITKTSIIFLTFCVVCCISAVDPIQCNGEVNNTNCTITNSYGAFPDRSICRLAEAVYPTTEAELISAVAKATMAKRKMKVGTQYSHSIPKLVCPDGDDGVVISTKYLNRTLNINVSAMTMTVESGVTLRQLIDEAAKAELALPYTPYWWGLTVGGMLATGAHGSSLWGLGSQVHDYVIQLRMASPGTADEGFAKVRNLESGNSDLEAAKVSLGVLGVISQVTLKLQPMFKRSITYIIKNDSDLGDEAVSFGRLHEFADITWYPSQKWVIYRVDNRVSSNMSGNGLIDFPGFRSVSALVLAALRTVEETQEFLGTGKCIIGKLTTYALRTMAHALTNDGTVVNDIYKY</sequence>
<evidence type="ECO:0000256" key="2">
    <source>
        <dbReference type="ARBA" id="ARBA00005147"/>
    </source>
</evidence>
<comment type="caution">
    <text evidence="10">The sequence shown here is derived from an EMBL/GenBank/DDBJ whole genome shotgun (WGS) entry which is preliminary data.</text>
</comment>
<evidence type="ECO:0000256" key="5">
    <source>
        <dbReference type="ARBA" id="ARBA00022644"/>
    </source>
</evidence>
<reference evidence="10" key="1">
    <citation type="submission" date="2019-10" db="EMBL/GenBank/DDBJ databases">
        <authorList>
            <person name="Zhang R."/>
            <person name="Pan Y."/>
            <person name="Wang J."/>
            <person name="Ma R."/>
            <person name="Yu S."/>
        </authorList>
    </citation>
    <scope>NUCLEOTIDE SEQUENCE</scope>
    <source>
        <strain evidence="10">LA-IB0</strain>
        <tissue evidence="10">Leaf</tissue>
    </source>
</reference>
<organism evidence="10 11">
    <name type="scientific">Buddleja alternifolia</name>
    <dbReference type="NCBI Taxonomy" id="168488"/>
    <lineage>
        <taxon>Eukaryota</taxon>
        <taxon>Viridiplantae</taxon>
        <taxon>Streptophyta</taxon>
        <taxon>Embryophyta</taxon>
        <taxon>Tracheophyta</taxon>
        <taxon>Spermatophyta</taxon>
        <taxon>Magnoliopsida</taxon>
        <taxon>eudicotyledons</taxon>
        <taxon>Gunneridae</taxon>
        <taxon>Pentapetalae</taxon>
        <taxon>asterids</taxon>
        <taxon>lamiids</taxon>
        <taxon>Lamiales</taxon>
        <taxon>Scrophulariaceae</taxon>
        <taxon>Buddlejeae</taxon>
        <taxon>Buddleja</taxon>
    </lineage>
</organism>
<evidence type="ECO:0000256" key="4">
    <source>
        <dbReference type="ARBA" id="ARBA00013121"/>
    </source>
</evidence>
<evidence type="ECO:0000313" key="11">
    <source>
        <dbReference type="Proteomes" id="UP000826271"/>
    </source>
</evidence>
<proteinExistence type="inferred from homology"/>
<dbReference type="InterPro" id="IPR010030">
    <property type="entry name" value="GULO_Plant"/>
</dbReference>
<dbReference type="Gene3D" id="3.30.465.10">
    <property type="match status" value="1"/>
</dbReference>
<evidence type="ECO:0000259" key="9">
    <source>
        <dbReference type="PROSITE" id="PS51387"/>
    </source>
</evidence>
<evidence type="ECO:0000256" key="7">
    <source>
        <dbReference type="ARBA" id="ARBA00023002"/>
    </source>
</evidence>
<dbReference type="SUPFAM" id="SSF56176">
    <property type="entry name" value="FAD-binding/transporter-associated domain-like"/>
    <property type="match status" value="1"/>
</dbReference>